<evidence type="ECO:0000313" key="1">
    <source>
        <dbReference type="EMBL" id="MBY8888638.1"/>
    </source>
</evidence>
<gene>
    <name evidence="1" type="ORF">K7472_27900</name>
</gene>
<accession>A0ABS7QZI7</accession>
<evidence type="ECO:0000313" key="2">
    <source>
        <dbReference type="Proteomes" id="UP001198565"/>
    </source>
</evidence>
<sequence length="105" mass="10846">MASNAAPKPPLGTPFRIRDDLICVGSWSTAAKGASVQTVDGTGKRVTVTRLALAGPFAFALKKKTGDLSVVVCGADGTTQVTKIGPKKAQDVMAWAIAFNAWAQA</sequence>
<protein>
    <submittedName>
        <fullName evidence="1">Uncharacterized protein</fullName>
    </submittedName>
</protein>
<dbReference type="EMBL" id="JAINVZ010000027">
    <property type="protein sequence ID" value="MBY8888638.1"/>
    <property type="molecule type" value="Genomic_DNA"/>
</dbReference>
<organism evidence="1 2">
    <name type="scientific">Streptantibioticus parmotrematis</name>
    <dbReference type="NCBI Taxonomy" id="2873249"/>
    <lineage>
        <taxon>Bacteria</taxon>
        <taxon>Bacillati</taxon>
        <taxon>Actinomycetota</taxon>
        <taxon>Actinomycetes</taxon>
        <taxon>Kitasatosporales</taxon>
        <taxon>Streptomycetaceae</taxon>
        <taxon>Streptantibioticus</taxon>
    </lineage>
</organism>
<comment type="caution">
    <text evidence="1">The sequence shown here is derived from an EMBL/GenBank/DDBJ whole genome shotgun (WGS) entry which is preliminary data.</text>
</comment>
<keyword evidence="2" id="KW-1185">Reference proteome</keyword>
<proteinExistence type="predicted"/>
<dbReference type="Proteomes" id="UP001198565">
    <property type="component" value="Unassembled WGS sequence"/>
</dbReference>
<dbReference type="RefSeq" id="WP_222981353.1">
    <property type="nucleotide sequence ID" value="NZ_JAINVZ010000027.1"/>
</dbReference>
<name>A0ABS7QZI7_9ACTN</name>
<reference evidence="1 2" key="1">
    <citation type="submission" date="2021-08" db="EMBL/GenBank/DDBJ databases">
        <title>Streptomyces sp. PTM05 isolated from lichen.</title>
        <authorList>
            <person name="Somphong A."/>
            <person name="Phongsopitanun W."/>
            <person name="Tanasupawat S."/>
        </authorList>
    </citation>
    <scope>NUCLEOTIDE SEQUENCE [LARGE SCALE GENOMIC DNA]</scope>
    <source>
        <strain evidence="1 2">Ptm05</strain>
    </source>
</reference>